<evidence type="ECO:0000256" key="1">
    <source>
        <dbReference type="ARBA" id="ARBA00004370"/>
    </source>
</evidence>
<accession>A0A8U0QY65</accession>
<dbReference type="InterPro" id="IPR013783">
    <property type="entry name" value="Ig-like_fold"/>
</dbReference>
<keyword evidence="2 6" id="KW-0732">Signal</keyword>
<proteinExistence type="predicted"/>
<dbReference type="InterPro" id="IPR015631">
    <property type="entry name" value="CD2/SLAM_rcpt"/>
</dbReference>
<feature type="transmembrane region" description="Helical" evidence="5">
    <location>
        <begin position="224"/>
        <end position="250"/>
    </location>
</feature>
<keyword evidence="7" id="KW-1185">Reference proteome</keyword>
<keyword evidence="3 5" id="KW-0472">Membrane</keyword>
<evidence type="ECO:0000256" key="5">
    <source>
        <dbReference type="SAM" id="Phobius"/>
    </source>
</evidence>
<evidence type="ECO:0000256" key="6">
    <source>
        <dbReference type="SAM" id="SignalP"/>
    </source>
</evidence>
<dbReference type="SUPFAM" id="SSF48726">
    <property type="entry name" value="Immunoglobulin"/>
    <property type="match status" value="1"/>
</dbReference>
<dbReference type="KEGG" id="snh:120049269"/>
<keyword evidence="4" id="KW-0325">Glycoprotein</keyword>
<dbReference type="GeneID" id="120049269"/>
<sequence>MSGGPFTCFSNLGILLLLLSNLHYGVGVSSYSSFHKTVGESVEMPADLEGHNVTAMQWKYRGKIIAEFNSKVVVYSPGSQFDGRLEMNVFNFSLTIRKLTLQDSGEFLVIAETDKQIPTKAVTLQVQEPILKIAIQTDIKHLANLSCTVRLVCNVSRYLNITYTWERDNEMYGDTQQIHFSLSPAERDISVKCNASNLVSWKTASATVKCSNDTTTPEYVTGQAWYSIYIGVSVGGAVVLILTVAVAVCYCRGRSNTEDLTDNTIYADVMDNTKSRDTRSNSQVNSISIYETVNDLVIPRLNKPQTLYDKITFGRREAHPSHYEEVL</sequence>
<dbReference type="Gene3D" id="2.60.40.10">
    <property type="entry name" value="Immunoglobulins"/>
    <property type="match status" value="2"/>
</dbReference>
<reference evidence="8" key="1">
    <citation type="submission" date="2025-08" db="UniProtKB">
        <authorList>
            <consortium name="RefSeq"/>
        </authorList>
    </citation>
    <scope>IDENTIFICATION</scope>
    <source>
        <tissue evidence="8">White muscle</tissue>
    </source>
</reference>
<protein>
    <submittedName>
        <fullName evidence="8">SLAM family member 8-like</fullName>
    </submittedName>
</protein>
<evidence type="ECO:0000256" key="2">
    <source>
        <dbReference type="ARBA" id="ARBA00022729"/>
    </source>
</evidence>
<keyword evidence="5" id="KW-0812">Transmembrane</keyword>
<organism evidence="7 8">
    <name type="scientific">Salvelinus namaycush</name>
    <name type="common">Lake trout</name>
    <name type="synonym">Salmo namaycush</name>
    <dbReference type="NCBI Taxonomy" id="8040"/>
    <lineage>
        <taxon>Eukaryota</taxon>
        <taxon>Metazoa</taxon>
        <taxon>Chordata</taxon>
        <taxon>Craniata</taxon>
        <taxon>Vertebrata</taxon>
        <taxon>Euteleostomi</taxon>
        <taxon>Actinopterygii</taxon>
        <taxon>Neopterygii</taxon>
        <taxon>Teleostei</taxon>
        <taxon>Protacanthopterygii</taxon>
        <taxon>Salmoniformes</taxon>
        <taxon>Salmonidae</taxon>
        <taxon>Salmoninae</taxon>
        <taxon>Salvelinus</taxon>
    </lineage>
</organism>
<evidence type="ECO:0000256" key="4">
    <source>
        <dbReference type="ARBA" id="ARBA00023180"/>
    </source>
</evidence>
<feature type="signal peptide" evidence="6">
    <location>
        <begin position="1"/>
        <end position="27"/>
    </location>
</feature>
<dbReference type="InterPro" id="IPR036179">
    <property type="entry name" value="Ig-like_dom_sf"/>
</dbReference>
<evidence type="ECO:0000313" key="8">
    <source>
        <dbReference type="RefSeq" id="XP_038851445.1"/>
    </source>
</evidence>
<gene>
    <name evidence="8" type="primary">LOC120049269</name>
</gene>
<comment type="subcellular location">
    <subcellularLocation>
        <location evidence="1">Membrane</location>
    </subcellularLocation>
</comment>
<dbReference type="RefSeq" id="XP_038851445.1">
    <property type="nucleotide sequence ID" value="XM_038995517.1"/>
</dbReference>
<name>A0A8U0QY65_SALNM</name>
<keyword evidence="5" id="KW-1133">Transmembrane helix</keyword>
<dbReference type="GO" id="GO:0016020">
    <property type="term" value="C:membrane"/>
    <property type="evidence" value="ECO:0007669"/>
    <property type="project" value="UniProtKB-SubCell"/>
</dbReference>
<evidence type="ECO:0000256" key="3">
    <source>
        <dbReference type="ARBA" id="ARBA00023136"/>
    </source>
</evidence>
<dbReference type="PANTHER" id="PTHR12080:SF55">
    <property type="entry name" value="LYMPHOCYTE FUNCTION-ASSOCIATED ANTIGEN 3"/>
    <property type="match status" value="1"/>
</dbReference>
<dbReference type="Proteomes" id="UP000808372">
    <property type="component" value="Chromosome 6"/>
</dbReference>
<dbReference type="AlphaFoldDB" id="A0A8U0QY65"/>
<evidence type="ECO:0000313" key="7">
    <source>
        <dbReference type="Proteomes" id="UP000808372"/>
    </source>
</evidence>
<dbReference type="PANTHER" id="PTHR12080">
    <property type="entry name" value="SIGNALING LYMPHOCYTIC ACTIVATION MOLECULE"/>
    <property type="match status" value="1"/>
</dbReference>
<feature type="chain" id="PRO_5035858613" evidence="6">
    <location>
        <begin position="28"/>
        <end position="327"/>
    </location>
</feature>